<keyword evidence="6 8" id="KW-0560">Oxidoreductase</keyword>
<dbReference type="InterPro" id="IPR020946">
    <property type="entry name" value="Flavin_mOase-like"/>
</dbReference>
<dbReference type="Gene3D" id="3.80.10.10">
    <property type="entry name" value="Ribonuclease Inhibitor"/>
    <property type="match status" value="2"/>
</dbReference>
<dbReference type="Proteomes" id="UP001153620">
    <property type="component" value="Chromosome 2"/>
</dbReference>
<dbReference type="Pfam" id="PF00743">
    <property type="entry name" value="FMO-like"/>
    <property type="match status" value="2"/>
</dbReference>
<dbReference type="InterPro" id="IPR032710">
    <property type="entry name" value="NTF2-like_dom_sf"/>
</dbReference>
<feature type="domain" description="NTF2" evidence="9">
    <location>
        <begin position="1028"/>
        <end position="1170"/>
    </location>
</feature>
<evidence type="ECO:0000256" key="5">
    <source>
        <dbReference type="ARBA" id="ARBA00022857"/>
    </source>
</evidence>
<dbReference type="InterPro" id="IPR036188">
    <property type="entry name" value="FAD/NAD-bd_sf"/>
</dbReference>
<evidence type="ECO:0000256" key="3">
    <source>
        <dbReference type="ARBA" id="ARBA00022630"/>
    </source>
</evidence>
<evidence type="ECO:0000256" key="4">
    <source>
        <dbReference type="ARBA" id="ARBA00022827"/>
    </source>
</evidence>
<organism evidence="10 11">
    <name type="scientific">Chironomus riparius</name>
    <dbReference type="NCBI Taxonomy" id="315576"/>
    <lineage>
        <taxon>Eukaryota</taxon>
        <taxon>Metazoa</taxon>
        <taxon>Ecdysozoa</taxon>
        <taxon>Arthropoda</taxon>
        <taxon>Hexapoda</taxon>
        <taxon>Insecta</taxon>
        <taxon>Pterygota</taxon>
        <taxon>Neoptera</taxon>
        <taxon>Endopterygota</taxon>
        <taxon>Diptera</taxon>
        <taxon>Nematocera</taxon>
        <taxon>Chironomoidea</taxon>
        <taxon>Chironomidae</taxon>
        <taxon>Chironominae</taxon>
        <taxon>Chironomus</taxon>
    </lineage>
</organism>
<evidence type="ECO:0000313" key="10">
    <source>
        <dbReference type="EMBL" id="CAG9804062.1"/>
    </source>
</evidence>
<keyword evidence="3 8" id="KW-0285">Flavoprotein</keyword>
<dbReference type="EMBL" id="OU895878">
    <property type="protein sequence ID" value="CAG9804062.1"/>
    <property type="molecule type" value="Genomic_DNA"/>
</dbReference>
<evidence type="ECO:0000256" key="8">
    <source>
        <dbReference type="RuleBase" id="RU361177"/>
    </source>
</evidence>
<dbReference type="GO" id="GO:0004499">
    <property type="term" value="F:N,N-dimethylaniline monooxygenase activity"/>
    <property type="evidence" value="ECO:0007669"/>
    <property type="project" value="InterPro"/>
</dbReference>
<evidence type="ECO:0000259" key="9">
    <source>
        <dbReference type="PROSITE" id="PS50177"/>
    </source>
</evidence>
<evidence type="ECO:0000256" key="1">
    <source>
        <dbReference type="ARBA" id="ARBA00001974"/>
    </source>
</evidence>
<keyword evidence="11" id="KW-1185">Reference proteome</keyword>
<evidence type="ECO:0000256" key="6">
    <source>
        <dbReference type="ARBA" id="ARBA00023002"/>
    </source>
</evidence>
<dbReference type="EC" id="1.-.-.-" evidence="8"/>
<comment type="similarity">
    <text evidence="2 8">Belongs to the FMO family.</text>
</comment>
<proteinExistence type="inferred from homology"/>
<dbReference type="InterPro" id="IPR032675">
    <property type="entry name" value="LRR_dom_sf"/>
</dbReference>
<keyword evidence="5" id="KW-0521">NADP</keyword>
<dbReference type="SUPFAM" id="SSF51905">
    <property type="entry name" value="FAD/NAD(P)-binding domain"/>
    <property type="match status" value="2"/>
</dbReference>
<gene>
    <name evidence="10" type="ORF">CHIRRI_LOCUS6957</name>
</gene>
<dbReference type="InterPro" id="IPR000960">
    <property type="entry name" value="Flavin_mOase"/>
</dbReference>
<dbReference type="PRINTS" id="PR00370">
    <property type="entry name" value="FMOXYGENASE"/>
</dbReference>
<protein>
    <recommendedName>
        <fullName evidence="8">Flavin-containing monooxygenase</fullName>
        <ecNumber evidence="8">1.-.-.-</ecNumber>
    </recommendedName>
</protein>
<dbReference type="SMART" id="SM00365">
    <property type="entry name" value="LRR_SD22"/>
    <property type="match status" value="2"/>
</dbReference>
<dbReference type="Gene3D" id="3.50.50.60">
    <property type="entry name" value="FAD/NAD(P)-binding domain"/>
    <property type="match status" value="2"/>
</dbReference>
<name>A0A9N9WSE4_9DIPT</name>
<reference evidence="10" key="1">
    <citation type="submission" date="2022-01" db="EMBL/GenBank/DDBJ databases">
        <authorList>
            <person name="King R."/>
        </authorList>
    </citation>
    <scope>NUCLEOTIDE SEQUENCE</scope>
</reference>
<dbReference type="OrthoDB" id="66881at2759"/>
<evidence type="ECO:0000256" key="7">
    <source>
        <dbReference type="ARBA" id="ARBA00023033"/>
    </source>
</evidence>
<dbReference type="SUPFAM" id="SSF54427">
    <property type="entry name" value="NTF2-like"/>
    <property type="match status" value="1"/>
</dbReference>
<dbReference type="PROSITE" id="PS50177">
    <property type="entry name" value="NTF2_DOMAIN"/>
    <property type="match status" value="1"/>
</dbReference>
<dbReference type="InterPro" id="IPR018222">
    <property type="entry name" value="Nuclear_transport_factor_2_euk"/>
</dbReference>
<dbReference type="Pfam" id="PF24048">
    <property type="entry name" value="LRR_NXF1-5"/>
    <property type="match status" value="1"/>
</dbReference>
<dbReference type="PANTHER" id="PTHR23023">
    <property type="entry name" value="DIMETHYLANILINE MONOOXYGENASE"/>
    <property type="match status" value="1"/>
</dbReference>
<dbReference type="GO" id="GO:0050661">
    <property type="term" value="F:NADP binding"/>
    <property type="evidence" value="ECO:0007669"/>
    <property type="project" value="InterPro"/>
</dbReference>
<dbReference type="InterPro" id="IPR050346">
    <property type="entry name" value="FMO-like"/>
</dbReference>
<accession>A0A9N9WSE4</accession>
<dbReference type="GO" id="GO:0050660">
    <property type="term" value="F:flavin adenine dinucleotide binding"/>
    <property type="evidence" value="ECO:0007669"/>
    <property type="project" value="InterPro"/>
</dbReference>
<dbReference type="AlphaFoldDB" id="A0A9N9WSE4"/>
<keyword evidence="4 8" id="KW-0274">FAD</keyword>
<dbReference type="FunFam" id="3.50.50.60:FF:000138">
    <property type="entry name" value="Flavin-containing monooxygenase"/>
    <property type="match status" value="1"/>
</dbReference>
<comment type="cofactor">
    <cofactor evidence="1 8">
        <name>FAD</name>
        <dbReference type="ChEBI" id="CHEBI:57692"/>
    </cofactor>
</comment>
<dbReference type="SUPFAM" id="SSF52058">
    <property type="entry name" value="L domain-like"/>
    <property type="match status" value="2"/>
</dbReference>
<sequence>MKVCVIGAGAAGLCAIKHTINYGLEVTAYEQAKEIGGTWVYTDDIGKDKYGLDVHSSMYQGLNTNLPKEIMHYPDYPFPEQENSYLSAEEVLKYYQSYADSFNLRNYIKFEHHVVRVRPLLNDTWEVIVRDLRRNTYETVNYDAILVCNGHYNTPFIPDYEGRNIFEGKQIHSHDYRCGDPYTNESVLIIGNGPSGRDALLDIQNVAANVTWSHHWENGSLINHLRNSVTQKPDVLKFNKDGAFFIDGSYQKFSVILYCTGYRYTFPFLSVDCGLMVNDNCIEPLYKHCININRPTLAIIGLPNFVCPNQLFDIQTRFCLTFISRKQKFPKKEEMLRDLENDIKVQLIERGFPKRKFHLLGVGHQEKYYDSLSEITNIDPIEPVITMMFEKSMSNLVQDFVNFQLKGTMNNRNPKVRRREYTTDVHSNFEYNADQNTNNFNEVNRVKFQNNEADIILDRKINYFYTPGRCGGDAFSASLLMSSDYWHSITVHHQGLFTKGEIAAGLEEMVENKYFIPIAYISGINEDTFYIYNQSSALQNMIKKNLETVVTNKSLRFTLKLGVGCYVKGQLNPIEKIDLAIADVISKYRELRLDFSYFDKHRAFVDMQFSLKNHGCFNIFCDRLLYALQIDMNRNVLANIRILVLVGNKIKYLQPLSKLTKCRSLQNISLKNNLIESIEELEALKILNLKALSVAGNLIMANNESILANKIMKILPSLEKLDIKRKHEVLDTPIVENIITPSKSSEDVVKSIDIDENFKNEFPRREFIKAFWSKIVIEHNGRFKSKVILDEMFEAFFQDVPCYICYYKTGELEDSFMLYMNFSPMNILVVNDLKMKMKGTNEFVTFRLHLKCSTFTKGELKWSELIGKVVNKRISAAKLDLSNFCNDPDFKELIFNLKAADVKKHILQCALNINPKIIEINLSNNDLNSFKGLGIIKSFPELISLNLSQNNIESLFRFPENLKIVELIVDQNPLCEKFKTPISTTYEYVKVFNALCPQLQYIDGRKIDQSFKMINMQNYYTTSNAHNTVESFLSYFYKNFDNNYNRMILCDVLYKSDSILTIKCENDKTLVKIGKEDIKRFYQEFTITEHDFITMTVDTPLFNNQNILISVNGVFKQKKFQSMNEEDNIFTFSRTFLLRMEKRNNGRKSRTPGTLSETYNYEIQNEMFNYAVLNDSRIKIKAFKKKPATEEEIELVFDNKITMKNEFTANMELFRQTTLLSEKWCLRILEDANGDFTTALNYFLEMYKIQFFKKEDFNF</sequence>
<reference evidence="10" key="2">
    <citation type="submission" date="2022-10" db="EMBL/GenBank/DDBJ databases">
        <authorList>
            <consortium name="ENA_rothamsted_submissions"/>
            <consortium name="culmorum"/>
            <person name="King R."/>
        </authorList>
    </citation>
    <scope>NUCLEOTIDE SEQUENCE</scope>
</reference>
<dbReference type="PROSITE" id="PS51450">
    <property type="entry name" value="LRR"/>
    <property type="match status" value="2"/>
</dbReference>
<dbReference type="InterPro" id="IPR001611">
    <property type="entry name" value="Leu-rich_rpt"/>
</dbReference>
<keyword evidence="7 8" id="KW-0503">Monooxygenase</keyword>
<dbReference type="InterPro" id="IPR057125">
    <property type="entry name" value="NXF1/2/3/5-like_LRR"/>
</dbReference>
<evidence type="ECO:0000256" key="2">
    <source>
        <dbReference type="ARBA" id="ARBA00009183"/>
    </source>
</evidence>
<dbReference type="Gene3D" id="3.10.450.50">
    <property type="match status" value="1"/>
</dbReference>
<evidence type="ECO:0000313" key="11">
    <source>
        <dbReference type="Proteomes" id="UP001153620"/>
    </source>
</evidence>